<dbReference type="OMA" id="TIYSNGP"/>
<dbReference type="AlphaFoldDB" id="A0A1L9MQL4"/>
<dbReference type="OrthoDB" id="10260355at2759"/>
<organism evidence="5 6">
    <name type="scientific">Aspergillus tubingensis (strain CBS 134.48)</name>
    <dbReference type="NCBI Taxonomy" id="767770"/>
    <lineage>
        <taxon>Eukaryota</taxon>
        <taxon>Fungi</taxon>
        <taxon>Dikarya</taxon>
        <taxon>Ascomycota</taxon>
        <taxon>Pezizomycotina</taxon>
        <taxon>Eurotiomycetes</taxon>
        <taxon>Eurotiomycetidae</taxon>
        <taxon>Eurotiales</taxon>
        <taxon>Aspergillaceae</taxon>
        <taxon>Aspergillus</taxon>
        <taxon>Aspergillus subgen. Circumdati</taxon>
    </lineage>
</organism>
<dbReference type="EMBL" id="KV878208">
    <property type="protein sequence ID" value="OJI79333.1"/>
    <property type="molecule type" value="Genomic_DNA"/>
</dbReference>
<comment type="similarity">
    <text evidence="1">Belongs to the class-II pyridine nucleotide-disulfide oxidoreductase family.</text>
</comment>
<dbReference type="Gene3D" id="3.50.50.60">
    <property type="entry name" value="FAD/NAD(P)-binding domain"/>
    <property type="match status" value="2"/>
</dbReference>
<dbReference type="Pfam" id="PF07992">
    <property type="entry name" value="Pyr_redox_2"/>
    <property type="match status" value="1"/>
</dbReference>
<sequence length="337" mass="36462">MQDMMYDALIIGGGPAGLAAAMSLGRACCKTALFDSQVYRNGGVTMMHNVLRHDGEKPEFYRAIAVEEIMDKYDTVSFIDTHITTARNVEEYPKRPFFELKDERGNTWLGRKLVLATGTEDILPPVKGYKELWGRGIVHCLFCDGFEKRGGHVGVFRFETATELIPLLTALPLAGNQQLTIFTDGDIIDANKELQHALDIAAARGVKLDKREVTSVSENPHTAGIRMHFSEGPDQDLRMLLHSPPNVNRGAHIIASLGLETQPGPGGHVITKTAMRETSLRGCFAAGDTSTSAKIVSVALATGSLAGIGAAKQLAYDKGLESLQESVEGAKKSRGVL</sequence>
<dbReference type="VEuPathDB" id="FungiDB:ASPTUDRAFT_155383"/>
<dbReference type="GO" id="GO:0097237">
    <property type="term" value="P:cellular response to toxic substance"/>
    <property type="evidence" value="ECO:0007669"/>
    <property type="project" value="UniProtKB-ARBA"/>
</dbReference>
<evidence type="ECO:0000256" key="3">
    <source>
        <dbReference type="ARBA" id="ARBA00023002"/>
    </source>
</evidence>
<evidence type="ECO:0000259" key="4">
    <source>
        <dbReference type="Pfam" id="PF07992"/>
    </source>
</evidence>
<proteinExistence type="inferred from homology"/>
<dbReference type="PANTHER" id="PTHR48105">
    <property type="entry name" value="THIOREDOXIN REDUCTASE 1-RELATED-RELATED"/>
    <property type="match status" value="1"/>
</dbReference>
<gene>
    <name evidence="5" type="ORF">ASPTUDRAFT_155383</name>
</gene>
<evidence type="ECO:0000256" key="1">
    <source>
        <dbReference type="ARBA" id="ARBA00009333"/>
    </source>
</evidence>
<evidence type="ECO:0000313" key="6">
    <source>
        <dbReference type="Proteomes" id="UP000184304"/>
    </source>
</evidence>
<evidence type="ECO:0000256" key="2">
    <source>
        <dbReference type="ARBA" id="ARBA00022630"/>
    </source>
</evidence>
<dbReference type="InterPro" id="IPR023753">
    <property type="entry name" value="FAD/NAD-binding_dom"/>
</dbReference>
<dbReference type="InterPro" id="IPR036188">
    <property type="entry name" value="FAD/NAD-bd_sf"/>
</dbReference>
<keyword evidence="2" id="KW-0285">Flavoprotein</keyword>
<feature type="domain" description="FAD/NAD(P)-binding" evidence="4">
    <location>
        <begin position="6"/>
        <end position="303"/>
    </location>
</feature>
<name>A0A1L9MQL4_ASPTC</name>
<dbReference type="STRING" id="767770.A0A1L9MQL4"/>
<dbReference type="PRINTS" id="PR00368">
    <property type="entry name" value="FADPNR"/>
</dbReference>
<accession>A0A1L9MQL4</accession>
<keyword evidence="6" id="KW-1185">Reference proteome</keyword>
<evidence type="ECO:0000313" key="5">
    <source>
        <dbReference type="EMBL" id="OJI79333.1"/>
    </source>
</evidence>
<keyword evidence="3" id="KW-0560">Oxidoreductase</keyword>
<reference evidence="6" key="1">
    <citation type="journal article" date="2017" name="Genome Biol.">
        <title>Comparative genomics reveals high biological diversity and specific adaptations in the industrially and medically important fungal genus Aspergillus.</title>
        <authorList>
            <person name="de Vries R.P."/>
            <person name="Riley R."/>
            <person name="Wiebenga A."/>
            <person name="Aguilar-Osorio G."/>
            <person name="Amillis S."/>
            <person name="Uchima C.A."/>
            <person name="Anderluh G."/>
            <person name="Asadollahi M."/>
            <person name="Askin M."/>
            <person name="Barry K."/>
            <person name="Battaglia E."/>
            <person name="Bayram O."/>
            <person name="Benocci T."/>
            <person name="Braus-Stromeyer S.A."/>
            <person name="Caldana C."/>
            <person name="Canovas D."/>
            <person name="Cerqueira G.C."/>
            <person name="Chen F."/>
            <person name="Chen W."/>
            <person name="Choi C."/>
            <person name="Clum A."/>
            <person name="Dos Santos R.A."/>
            <person name="Damasio A.R."/>
            <person name="Diallinas G."/>
            <person name="Emri T."/>
            <person name="Fekete E."/>
            <person name="Flipphi M."/>
            <person name="Freyberg S."/>
            <person name="Gallo A."/>
            <person name="Gournas C."/>
            <person name="Habgood R."/>
            <person name="Hainaut M."/>
            <person name="Harispe M.L."/>
            <person name="Henrissat B."/>
            <person name="Hilden K.S."/>
            <person name="Hope R."/>
            <person name="Hossain A."/>
            <person name="Karabika E."/>
            <person name="Karaffa L."/>
            <person name="Karanyi Z."/>
            <person name="Krasevec N."/>
            <person name="Kuo A."/>
            <person name="Kusch H."/>
            <person name="LaButti K."/>
            <person name="Lagendijk E.L."/>
            <person name="Lapidus A."/>
            <person name="Levasseur A."/>
            <person name="Lindquist E."/>
            <person name="Lipzen A."/>
            <person name="Logrieco A.F."/>
            <person name="MacCabe A."/>
            <person name="Maekelae M.R."/>
            <person name="Malavazi I."/>
            <person name="Melin P."/>
            <person name="Meyer V."/>
            <person name="Mielnichuk N."/>
            <person name="Miskei M."/>
            <person name="Molnar A.P."/>
            <person name="Mule G."/>
            <person name="Ngan C.Y."/>
            <person name="Orejas M."/>
            <person name="Orosz E."/>
            <person name="Ouedraogo J.P."/>
            <person name="Overkamp K.M."/>
            <person name="Park H.-S."/>
            <person name="Perrone G."/>
            <person name="Piumi F."/>
            <person name="Punt P.J."/>
            <person name="Ram A.F."/>
            <person name="Ramon A."/>
            <person name="Rauscher S."/>
            <person name="Record E."/>
            <person name="Riano-Pachon D.M."/>
            <person name="Robert V."/>
            <person name="Roehrig J."/>
            <person name="Ruller R."/>
            <person name="Salamov A."/>
            <person name="Salih N.S."/>
            <person name="Samson R.A."/>
            <person name="Sandor E."/>
            <person name="Sanguinetti M."/>
            <person name="Schuetze T."/>
            <person name="Sepcic K."/>
            <person name="Shelest E."/>
            <person name="Sherlock G."/>
            <person name="Sophianopoulou V."/>
            <person name="Squina F.M."/>
            <person name="Sun H."/>
            <person name="Susca A."/>
            <person name="Todd R.B."/>
            <person name="Tsang A."/>
            <person name="Unkles S.E."/>
            <person name="van de Wiele N."/>
            <person name="van Rossen-Uffink D."/>
            <person name="Oliveira J.V."/>
            <person name="Vesth T.C."/>
            <person name="Visser J."/>
            <person name="Yu J.-H."/>
            <person name="Zhou M."/>
            <person name="Andersen M.R."/>
            <person name="Archer D.B."/>
            <person name="Baker S.E."/>
            <person name="Benoit I."/>
            <person name="Brakhage A.A."/>
            <person name="Braus G.H."/>
            <person name="Fischer R."/>
            <person name="Frisvad J.C."/>
            <person name="Goldman G.H."/>
            <person name="Houbraken J."/>
            <person name="Oakley B."/>
            <person name="Pocsi I."/>
            <person name="Scazzocchio C."/>
            <person name="Seiboth B."/>
            <person name="vanKuyk P.A."/>
            <person name="Wortman J."/>
            <person name="Dyer P.S."/>
            <person name="Grigoriev I.V."/>
        </authorList>
    </citation>
    <scope>NUCLEOTIDE SEQUENCE [LARGE SCALE GENOMIC DNA]</scope>
    <source>
        <strain evidence="6">CBS 134.48</strain>
    </source>
</reference>
<dbReference type="InterPro" id="IPR050097">
    <property type="entry name" value="Ferredoxin-NADP_redctase_2"/>
</dbReference>
<dbReference type="GO" id="GO:0016491">
    <property type="term" value="F:oxidoreductase activity"/>
    <property type="evidence" value="ECO:0007669"/>
    <property type="project" value="UniProtKB-KW"/>
</dbReference>
<dbReference type="Proteomes" id="UP000184304">
    <property type="component" value="Unassembled WGS sequence"/>
</dbReference>
<dbReference type="PRINTS" id="PR00469">
    <property type="entry name" value="PNDRDTASEII"/>
</dbReference>
<dbReference type="SUPFAM" id="SSF51905">
    <property type="entry name" value="FAD/NAD(P)-binding domain"/>
    <property type="match status" value="1"/>
</dbReference>
<protein>
    <recommendedName>
        <fullName evidence="4">FAD/NAD(P)-binding domain-containing protein</fullName>
    </recommendedName>
</protein>